<name>A0A6A6BJJ3_9PEZI</name>
<dbReference type="OrthoDB" id="5367275at2759"/>
<protein>
    <submittedName>
        <fullName evidence="2">Glycosyltransferase family 8 protein</fullName>
    </submittedName>
</protein>
<dbReference type="GeneID" id="54303602"/>
<evidence type="ECO:0000313" key="2">
    <source>
        <dbReference type="EMBL" id="KAF2144330.1"/>
    </source>
</evidence>
<evidence type="ECO:0000313" key="3">
    <source>
        <dbReference type="Proteomes" id="UP000799438"/>
    </source>
</evidence>
<organism evidence="2 3">
    <name type="scientific">Aplosporella prunicola CBS 121167</name>
    <dbReference type="NCBI Taxonomy" id="1176127"/>
    <lineage>
        <taxon>Eukaryota</taxon>
        <taxon>Fungi</taxon>
        <taxon>Dikarya</taxon>
        <taxon>Ascomycota</taxon>
        <taxon>Pezizomycotina</taxon>
        <taxon>Dothideomycetes</taxon>
        <taxon>Dothideomycetes incertae sedis</taxon>
        <taxon>Botryosphaeriales</taxon>
        <taxon>Aplosporellaceae</taxon>
        <taxon>Aplosporella</taxon>
    </lineage>
</organism>
<feature type="transmembrane region" description="Helical" evidence="1">
    <location>
        <begin position="12"/>
        <end position="33"/>
    </location>
</feature>
<dbReference type="RefSeq" id="XP_033400042.1">
    <property type="nucleotide sequence ID" value="XM_033546096.1"/>
</dbReference>
<dbReference type="InterPro" id="IPR029044">
    <property type="entry name" value="Nucleotide-diphossugar_trans"/>
</dbReference>
<proteinExistence type="predicted"/>
<dbReference type="EMBL" id="ML995480">
    <property type="protein sequence ID" value="KAF2144330.1"/>
    <property type="molecule type" value="Genomic_DNA"/>
</dbReference>
<dbReference type="AlphaFoldDB" id="A0A6A6BJJ3"/>
<evidence type="ECO:0000256" key="1">
    <source>
        <dbReference type="SAM" id="Phobius"/>
    </source>
</evidence>
<keyword evidence="2" id="KW-0808">Transferase</keyword>
<keyword evidence="3" id="KW-1185">Reference proteome</keyword>
<dbReference type="GO" id="GO:0016740">
    <property type="term" value="F:transferase activity"/>
    <property type="evidence" value="ECO:0007669"/>
    <property type="project" value="UniProtKB-KW"/>
</dbReference>
<keyword evidence="1" id="KW-0812">Transmembrane</keyword>
<gene>
    <name evidence="2" type="ORF">K452DRAFT_357187</name>
</gene>
<keyword evidence="1" id="KW-0472">Membrane</keyword>
<accession>A0A6A6BJJ3</accession>
<reference evidence="2" key="1">
    <citation type="journal article" date="2020" name="Stud. Mycol.">
        <title>101 Dothideomycetes genomes: a test case for predicting lifestyles and emergence of pathogens.</title>
        <authorList>
            <person name="Haridas S."/>
            <person name="Albert R."/>
            <person name="Binder M."/>
            <person name="Bloem J."/>
            <person name="Labutti K."/>
            <person name="Salamov A."/>
            <person name="Andreopoulos B."/>
            <person name="Baker S."/>
            <person name="Barry K."/>
            <person name="Bills G."/>
            <person name="Bluhm B."/>
            <person name="Cannon C."/>
            <person name="Castanera R."/>
            <person name="Culley D."/>
            <person name="Daum C."/>
            <person name="Ezra D."/>
            <person name="Gonzalez J."/>
            <person name="Henrissat B."/>
            <person name="Kuo A."/>
            <person name="Liang C."/>
            <person name="Lipzen A."/>
            <person name="Lutzoni F."/>
            <person name="Magnuson J."/>
            <person name="Mondo S."/>
            <person name="Nolan M."/>
            <person name="Ohm R."/>
            <person name="Pangilinan J."/>
            <person name="Park H.-J."/>
            <person name="Ramirez L."/>
            <person name="Alfaro M."/>
            <person name="Sun H."/>
            <person name="Tritt A."/>
            <person name="Yoshinaga Y."/>
            <person name="Zwiers L.-H."/>
            <person name="Turgeon B."/>
            <person name="Goodwin S."/>
            <person name="Spatafora J."/>
            <person name="Crous P."/>
            <person name="Grigoriev I."/>
        </authorList>
    </citation>
    <scope>NUCLEOTIDE SEQUENCE</scope>
    <source>
        <strain evidence="2">CBS 121167</strain>
    </source>
</reference>
<keyword evidence="1" id="KW-1133">Transmembrane helix</keyword>
<sequence>MMVMLTGGQVSMAISSGIVVVFTFLLFLAGYILQQQTVRGLQDAIKPRIPSPIASKAPTEPFDPAARLSRRLGYRDPRYDTLLDETLINWRKLGYVQLVKDHAEVCTAVMLFAELHREKSPATRILMFPRSWIEDGDEIDPYVETTRRLLRAAVRRYKVVLRPMGTIVKGADESLPSSYSLASIFSLADFDRLLYLAPSGVIIDSLAMDSLLAFSEPQQLAALPAEDSPSKISTHFMLFQPSSSTFSKLSSVRAEHPSNDHALFQELFPAATSILPPMPHLEVTLYYESPALRHLADPEAFNSTEFLASTAYVRLSDPELPGPEYDVPYGEMVQLRPQQAEARWAWEKLYSKFRERRMDVCGLELLTWRRGPRVQQEGEL</sequence>
<dbReference type="Proteomes" id="UP000799438">
    <property type="component" value="Unassembled WGS sequence"/>
</dbReference>
<dbReference type="Gene3D" id="3.90.550.10">
    <property type="entry name" value="Spore Coat Polysaccharide Biosynthesis Protein SpsA, Chain A"/>
    <property type="match status" value="1"/>
</dbReference>